<dbReference type="PANTHER" id="PTHR35089:SF1">
    <property type="entry name" value="CHAPERONE PROTEIN SKP"/>
    <property type="match status" value="1"/>
</dbReference>
<reference evidence="4 5" key="1">
    <citation type="submission" date="2023-07" db="EMBL/GenBank/DDBJ databases">
        <title>Sorghum-associated microbial communities from plants grown in Nebraska, USA.</title>
        <authorList>
            <person name="Schachtman D."/>
        </authorList>
    </citation>
    <scope>NUCLEOTIDE SEQUENCE [LARGE SCALE GENOMIC DNA]</scope>
    <source>
        <strain evidence="4 5">BE190</strain>
    </source>
</reference>
<dbReference type="InterPro" id="IPR024930">
    <property type="entry name" value="Skp_dom_sf"/>
</dbReference>
<evidence type="ECO:0000313" key="5">
    <source>
        <dbReference type="Proteomes" id="UP001253595"/>
    </source>
</evidence>
<dbReference type="RefSeq" id="WP_310071654.1">
    <property type="nucleotide sequence ID" value="NZ_JAVDVX010000003.1"/>
</dbReference>
<evidence type="ECO:0000256" key="3">
    <source>
        <dbReference type="SAM" id="SignalP"/>
    </source>
</evidence>
<keyword evidence="2 3" id="KW-0732">Signal</keyword>
<evidence type="ECO:0000256" key="2">
    <source>
        <dbReference type="ARBA" id="ARBA00022729"/>
    </source>
</evidence>
<dbReference type="SMART" id="SM00935">
    <property type="entry name" value="OmpH"/>
    <property type="match status" value="1"/>
</dbReference>
<dbReference type="Pfam" id="PF03938">
    <property type="entry name" value="OmpH"/>
    <property type="match status" value="1"/>
</dbReference>
<evidence type="ECO:0000313" key="4">
    <source>
        <dbReference type="EMBL" id="MDR7089864.1"/>
    </source>
</evidence>
<evidence type="ECO:0000256" key="1">
    <source>
        <dbReference type="ARBA" id="ARBA00009091"/>
    </source>
</evidence>
<feature type="chain" id="PRO_5046157825" evidence="3">
    <location>
        <begin position="23"/>
        <end position="170"/>
    </location>
</feature>
<dbReference type="PANTHER" id="PTHR35089">
    <property type="entry name" value="CHAPERONE PROTEIN SKP"/>
    <property type="match status" value="1"/>
</dbReference>
<organism evidence="4 5">
    <name type="scientific">Cellvibrio fibrivorans</name>
    <dbReference type="NCBI Taxonomy" id="126350"/>
    <lineage>
        <taxon>Bacteria</taxon>
        <taxon>Pseudomonadati</taxon>
        <taxon>Pseudomonadota</taxon>
        <taxon>Gammaproteobacteria</taxon>
        <taxon>Cellvibrionales</taxon>
        <taxon>Cellvibrionaceae</taxon>
        <taxon>Cellvibrio</taxon>
    </lineage>
</organism>
<comment type="similarity">
    <text evidence="1">Belongs to the Skp family.</text>
</comment>
<proteinExistence type="inferred from homology"/>
<dbReference type="InterPro" id="IPR005632">
    <property type="entry name" value="Chaperone_Skp"/>
</dbReference>
<dbReference type="SUPFAM" id="SSF111384">
    <property type="entry name" value="OmpH-like"/>
    <property type="match status" value="1"/>
</dbReference>
<dbReference type="Gene3D" id="3.30.910.20">
    <property type="entry name" value="Skp domain"/>
    <property type="match status" value="1"/>
</dbReference>
<dbReference type="Proteomes" id="UP001253595">
    <property type="component" value="Unassembled WGS sequence"/>
</dbReference>
<gene>
    <name evidence="4" type="ORF">J2X05_001886</name>
</gene>
<sequence>MTVTQKMFAVVALSLMSAVSWAQGKVVVLDPTGAVMGTAAAKAKFEKLQKSAEFAAAKAKLEGLQADIKALQTEYQKDGLTWSAEKRAESEKKLQSLGQDYQFQGKKLQTEQQALMQQIMQEIGPKMEAVVKQLVESENISMIVDAKAVMMSKPENDLTPKVTALLDKAK</sequence>
<accession>A0ABU1UXE7</accession>
<feature type="signal peptide" evidence="3">
    <location>
        <begin position="1"/>
        <end position="22"/>
    </location>
</feature>
<dbReference type="EMBL" id="JAVDVX010000003">
    <property type="protein sequence ID" value="MDR7089864.1"/>
    <property type="molecule type" value="Genomic_DNA"/>
</dbReference>
<protein>
    <submittedName>
        <fullName evidence="4">Outer membrane protein</fullName>
    </submittedName>
</protein>
<comment type="caution">
    <text evidence="4">The sequence shown here is derived from an EMBL/GenBank/DDBJ whole genome shotgun (WGS) entry which is preliminary data.</text>
</comment>
<keyword evidence="5" id="KW-1185">Reference proteome</keyword>
<name>A0ABU1UXE7_9GAMM</name>